<dbReference type="EMBL" id="LUWI01000030">
    <property type="protein sequence ID" value="KZU02233.1"/>
    <property type="molecule type" value="Genomic_DNA"/>
</dbReference>
<evidence type="ECO:0000259" key="5">
    <source>
        <dbReference type="Pfam" id="PF00291"/>
    </source>
</evidence>
<accession>A0A166JYR7</accession>
<dbReference type="Gene3D" id="3.40.50.1100">
    <property type="match status" value="2"/>
</dbReference>
<dbReference type="Proteomes" id="UP000076882">
    <property type="component" value="Unassembled WGS sequence"/>
</dbReference>
<proteinExistence type="inferred from homology"/>
<dbReference type="SUPFAM" id="SSF53686">
    <property type="entry name" value="Tryptophan synthase beta subunit-like PLP-dependent enzymes"/>
    <property type="match status" value="1"/>
</dbReference>
<dbReference type="EMBL" id="LUXM01000026">
    <property type="protein sequence ID" value="KZU95635.1"/>
    <property type="molecule type" value="Genomic_DNA"/>
</dbReference>
<name>A0A166JYR7_LACPN</name>
<dbReference type="EC" id="4.3.1.18" evidence="4"/>
<dbReference type="Pfam" id="PF00291">
    <property type="entry name" value="PALP"/>
    <property type="match status" value="1"/>
</dbReference>
<dbReference type="GeneID" id="77215990"/>
<dbReference type="KEGG" id="lpb:SH83_11690"/>
<dbReference type="Proteomes" id="UP000076989">
    <property type="component" value="Unassembled WGS sequence"/>
</dbReference>
<dbReference type="PANTHER" id="PTHR48078:SF9">
    <property type="entry name" value="D-SERINE DEHYDRATASE"/>
    <property type="match status" value="1"/>
</dbReference>
<feature type="modified residue" description="N6-(pyridoxal phosphate)lysine" evidence="4">
    <location>
        <position position="111"/>
    </location>
</feature>
<dbReference type="GO" id="GO:0036088">
    <property type="term" value="P:D-serine catabolic process"/>
    <property type="evidence" value="ECO:0007669"/>
    <property type="project" value="TreeGrafter"/>
</dbReference>
<evidence type="ECO:0000313" key="7">
    <source>
        <dbReference type="EMBL" id="KZU95635.1"/>
    </source>
</evidence>
<feature type="domain" description="Tryptophan synthase beta chain-like PALP" evidence="5">
    <location>
        <begin position="71"/>
        <end position="402"/>
    </location>
</feature>
<comment type="cofactor">
    <cofactor evidence="1 4">
        <name>pyridoxal 5'-phosphate</name>
        <dbReference type="ChEBI" id="CHEBI:597326"/>
    </cofactor>
</comment>
<keyword evidence="2 4" id="KW-0663">Pyridoxal phosphate</keyword>
<dbReference type="NCBIfam" id="NF002823">
    <property type="entry name" value="PRK02991.1"/>
    <property type="match status" value="1"/>
</dbReference>
<dbReference type="RefSeq" id="WP_003642545.1">
    <property type="nucleotide sequence ID" value="NZ_AP028153.1"/>
</dbReference>
<dbReference type="HAMAP" id="MF_01030">
    <property type="entry name" value="D_Ser_dehydrat"/>
    <property type="match status" value="1"/>
</dbReference>
<dbReference type="InterPro" id="IPR001926">
    <property type="entry name" value="TrpB-like_PALP"/>
</dbReference>
<comment type="caution">
    <text evidence="7">The sequence shown here is derived from an EMBL/GenBank/DDBJ whole genome shotgun (WGS) entry which is preliminary data.</text>
</comment>
<dbReference type="CDD" id="cd06447">
    <property type="entry name" value="D-Ser-dehyd"/>
    <property type="match status" value="1"/>
</dbReference>
<dbReference type="NCBIfam" id="TIGR02035">
    <property type="entry name" value="D_Ser_am_lyase"/>
    <property type="match status" value="1"/>
</dbReference>
<dbReference type="InterPro" id="IPR050147">
    <property type="entry name" value="Ser/Thr_Dehydratase"/>
</dbReference>
<organism evidence="7 8">
    <name type="scientific">Lactiplantibacillus plantarum</name>
    <name type="common">Lactobacillus plantarum</name>
    <dbReference type="NCBI Taxonomy" id="1590"/>
    <lineage>
        <taxon>Bacteria</taxon>
        <taxon>Bacillati</taxon>
        <taxon>Bacillota</taxon>
        <taxon>Bacilli</taxon>
        <taxon>Lactobacillales</taxon>
        <taxon>Lactobacillaceae</taxon>
        <taxon>Lactiplantibacillus</taxon>
    </lineage>
</organism>
<comment type="similarity">
    <text evidence="4">Belongs to the serine/threonine dehydratase family. DsdA subfamily.</text>
</comment>
<sequence>MDTTVMIEEHPQIKELMAKRPIVWQNPDYGKRADLPLTRADIFDAVARWERFAPFLAVAFPETAAMNGIIESPLLPLEQMKPAWEALNHQSLAGQLYLKADSQLPISGSIKSRGGIYEVLKFAEQVAMAHTDLTYMDDYSVLATAKYHELFAQYGVIVASTGNLALSVGIMAATFGFKTTVYMSHDARQWKKDKLRANGVTVEELNTDFSSVIPVARAAAAKDDHTHFVDDEGSRDLFLGYAVAGVRLQHQLKVQGIKMDAAHPVVVYLPAGVGGSPSGVAFGLKMIMGANIYPVFCEPTHVPSVTLGMMTKLNEKIAVQDIGLDGLTAADGLAVSRPSRLAGKVMQTLLLGTATFEDDDLYRYLTKLVDTEDVMVEPSAAAGFTAIAPIMAQFPTLAGKDVTHIVWATGGDMMPESERQLDYELGQKLLTKINNR</sequence>
<dbReference type="PATRIC" id="fig|1590.143.peg.571"/>
<evidence type="ECO:0000256" key="1">
    <source>
        <dbReference type="ARBA" id="ARBA00001933"/>
    </source>
</evidence>
<dbReference type="PANTHER" id="PTHR48078">
    <property type="entry name" value="THREONINE DEHYDRATASE, MITOCHONDRIAL-RELATED"/>
    <property type="match status" value="1"/>
</dbReference>
<dbReference type="GO" id="GO:0016836">
    <property type="term" value="F:hydro-lyase activity"/>
    <property type="evidence" value="ECO:0007669"/>
    <property type="project" value="UniProtKB-UniRule"/>
</dbReference>
<dbReference type="InterPro" id="IPR011780">
    <property type="entry name" value="D_Ser_am_lyase"/>
</dbReference>
<dbReference type="AlphaFoldDB" id="A0A166JYR7"/>
<dbReference type="InterPro" id="IPR036052">
    <property type="entry name" value="TrpB-like_PALP_sf"/>
</dbReference>
<protein>
    <recommendedName>
        <fullName evidence="4">Probable D-serine dehydratase</fullName>
        <ecNumber evidence="4">4.3.1.18</ecNumber>
    </recommendedName>
    <alternativeName>
        <fullName evidence="4">D-serine deaminase</fullName>
        <shortName evidence="4">DSD</shortName>
    </alternativeName>
</protein>
<dbReference type="GO" id="GO:0009097">
    <property type="term" value="P:isoleucine biosynthetic process"/>
    <property type="evidence" value="ECO:0007669"/>
    <property type="project" value="TreeGrafter"/>
</dbReference>
<evidence type="ECO:0000313" key="8">
    <source>
        <dbReference type="Proteomes" id="UP000076882"/>
    </source>
</evidence>
<comment type="catalytic activity">
    <reaction evidence="4">
        <text>D-serine = pyruvate + NH4(+)</text>
        <dbReference type="Rhea" id="RHEA:13977"/>
        <dbReference type="ChEBI" id="CHEBI:15361"/>
        <dbReference type="ChEBI" id="CHEBI:28938"/>
        <dbReference type="ChEBI" id="CHEBI:35247"/>
        <dbReference type="EC" id="4.3.1.18"/>
    </reaction>
</comment>
<reference evidence="8 9" key="1">
    <citation type="submission" date="2016-03" db="EMBL/GenBank/DDBJ databases">
        <title>Comparative genomics of 54 Lactobacillus plantarum strains reveals genomic uncoupling from niche constraints.</title>
        <authorList>
            <person name="Martino M.E."/>
        </authorList>
    </citation>
    <scope>NUCLEOTIDE SEQUENCE [LARGE SCALE GENOMIC DNA]</scope>
    <source>
        <strain evidence="7 8">19.1</strain>
        <strain evidence="6 9">Nizo2260</strain>
    </source>
</reference>
<dbReference type="GO" id="GO:0008721">
    <property type="term" value="F:D-serine ammonia-lyase activity"/>
    <property type="evidence" value="ECO:0007669"/>
    <property type="project" value="UniProtKB-EC"/>
</dbReference>
<gene>
    <name evidence="4" type="primary">dsdA</name>
    <name evidence="7" type="ORF">Lp19_1589</name>
    <name evidence="6" type="ORF">Nizo2260_2550</name>
</gene>
<evidence type="ECO:0000313" key="9">
    <source>
        <dbReference type="Proteomes" id="UP000076989"/>
    </source>
</evidence>
<keyword evidence="3 4" id="KW-0456">Lyase</keyword>
<evidence type="ECO:0000313" key="6">
    <source>
        <dbReference type="EMBL" id="KZU02233.1"/>
    </source>
</evidence>
<dbReference type="PROSITE" id="PS00165">
    <property type="entry name" value="DEHYDRATASE_SER_THR"/>
    <property type="match status" value="1"/>
</dbReference>
<dbReference type="InterPro" id="IPR000634">
    <property type="entry name" value="Ser/Thr_deHydtase_PyrdxlP-BS"/>
</dbReference>
<evidence type="ECO:0000256" key="3">
    <source>
        <dbReference type="ARBA" id="ARBA00023239"/>
    </source>
</evidence>
<evidence type="ECO:0000256" key="4">
    <source>
        <dbReference type="HAMAP-Rule" id="MF_01030"/>
    </source>
</evidence>
<dbReference type="GO" id="GO:0030170">
    <property type="term" value="F:pyridoxal phosphate binding"/>
    <property type="evidence" value="ECO:0007669"/>
    <property type="project" value="InterPro"/>
</dbReference>
<evidence type="ECO:0000256" key="2">
    <source>
        <dbReference type="ARBA" id="ARBA00022898"/>
    </source>
</evidence>